<name>E1RF38_METP4</name>
<dbReference type="InterPro" id="IPR013785">
    <property type="entry name" value="Aldolase_TIM"/>
</dbReference>
<proteinExistence type="predicted"/>
<evidence type="ECO:0000256" key="4">
    <source>
        <dbReference type="ARBA" id="ARBA00022723"/>
    </source>
</evidence>
<evidence type="ECO:0000313" key="9">
    <source>
        <dbReference type="Proteomes" id="UP000006565"/>
    </source>
</evidence>
<dbReference type="EMBL" id="CP002117">
    <property type="protein sequence ID" value="ADN37282.1"/>
    <property type="molecule type" value="Genomic_DNA"/>
</dbReference>
<keyword evidence="5" id="KW-0408">Iron</keyword>
<dbReference type="GO" id="GO:0051539">
    <property type="term" value="F:4 iron, 4 sulfur cluster binding"/>
    <property type="evidence" value="ECO:0007669"/>
    <property type="project" value="UniProtKB-KW"/>
</dbReference>
<evidence type="ECO:0000259" key="7">
    <source>
        <dbReference type="PROSITE" id="PS51918"/>
    </source>
</evidence>
<dbReference type="PROSITE" id="PS51918">
    <property type="entry name" value="RADICAL_SAM"/>
    <property type="match status" value="1"/>
</dbReference>
<dbReference type="GO" id="GO:0046872">
    <property type="term" value="F:metal ion binding"/>
    <property type="evidence" value="ECO:0007669"/>
    <property type="project" value="UniProtKB-KW"/>
</dbReference>
<dbReference type="CDD" id="cd01335">
    <property type="entry name" value="Radical_SAM"/>
    <property type="match status" value="1"/>
</dbReference>
<dbReference type="PANTHER" id="PTHR43273:SF8">
    <property type="entry name" value="RADICAL SAM DOMAIN PROTEIN"/>
    <property type="match status" value="1"/>
</dbReference>
<dbReference type="HOGENOM" id="CLU_009273_3_1_2"/>
<dbReference type="InterPro" id="IPR000385">
    <property type="entry name" value="MoaA_NifB_PqqE_Fe-S-bd_CS"/>
</dbReference>
<gene>
    <name evidence="8" type="ordered locus">Mpet_2538</name>
</gene>
<keyword evidence="2" id="KW-0004">4Fe-4S</keyword>
<protein>
    <submittedName>
        <fullName evidence="8">Radical SAM domain protein</fullName>
    </submittedName>
</protein>
<dbReference type="OrthoDB" id="5620at2157"/>
<evidence type="ECO:0000256" key="2">
    <source>
        <dbReference type="ARBA" id="ARBA00022485"/>
    </source>
</evidence>
<dbReference type="PROSITE" id="PS01305">
    <property type="entry name" value="MOAA_NIFB_PQQE"/>
    <property type="match status" value="1"/>
</dbReference>
<keyword evidence="9" id="KW-1185">Reference proteome</keyword>
<dbReference type="SFLD" id="SFLDG01067">
    <property type="entry name" value="SPASM/twitch_domain_containing"/>
    <property type="match status" value="1"/>
</dbReference>
<comment type="cofactor">
    <cofactor evidence="1">
        <name>[4Fe-4S] cluster</name>
        <dbReference type="ChEBI" id="CHEBI:49883"/>
    </cofactor>
</comment>
<dbReference type="InterPro" id="IPR023867">
    <property type="entry name" value="Sulphatase_maturase_rSAM"/>
</dbReference>
<dbReference type="SFLD" id="SFLDG01384">
    <property type="entry name" value="thioether_bond_formation_requi"/>
    <property type="match status" value="1"/>
</dbReference>
<dbReference type="SFLD" id="SFLDG01386">
    <property type="entry name" value="main_SPASM_domain-containing"/>
    <property type="match status" value="1"/>
</dbReference>
<dbReference type="STRING" id="679926.Mpet_2538"/>
<dbReference type="RefSeq" id="WP_013330455.1">
    <property type="nucleotide sequence ID" value="NC_014507.1"/>
</dbReference>
<evidence type="ECO:0000256" key="3">
    <source>
        <dbReference type="ARBA" id="ARBA00022691"/>
    </source>
</evidence>
<evidence type="ECO:0000313" key="8">
    <source>
        <dbReference type="EMBL" id="ADN37282.1"/>
    </source>
</evidence>
<dbReference type="SUPFAM" id="SSF102114">
    <property type="entry name" value="Radical SAM enzymes"/>
    <property type="match status" value="1"/>
</dbReference>
<reference evidence="8 9" key="1">
    <citation type="journal article" date="2010" name="Stand. Genomic Sci.">
        <title>Complete genome sequence of Methanoplanus petrolearius type strain (SEBR 4847).</title>
        <authorList>
            <person name="Brambilla E."/>
            <person name="Djao O.D."/>
            <person name="Daligault H."/>
            <person name="Lapidus A."/>
            <person name="Lucas S."/>
            <person name="Hammon N."/>
            <person name="Nolan M."/>
            <person name="Tice H."/>
            <person name="Cheng J.F."/>
            <person name="Han C."/>
            <person name="Tapia R."/>
            <person name="Goodwin L."/>
            <person name="Pitluck S."/>
            <person name="Liolios K."/>
            <person name="Ivanova N."/>
            <person name="Mavromatis K."/>
            <person name="Mikhailova N."/>
            <person name="Pati A."/>
            <person name="Chen A."/>
            <person name="Palaniappan K."/>
            <person name="Land M."/>
            <person name="Hauser L."/>
            <person name="Chang Y.J."/>
            <person name="Jeffries C.D."/>
            <person name="Rohde M."/>
            <person name="Spring S."/>
            <person name="Sikorski J."/>
            <person name="Goker M."/>
            <person name="Woyke T."/>
            <person name="Bristow J."/>
            <person name="Eisen J.A."/>
            <person name="Markowitz V."/>
            <person name="Hugenholtz P."/>
            <person name="Kyrpides N.C."/>
            <person name="Klenk H.P."/>
        </authorList>
    </citation>
    <scope>NUCLEOTIDE SEQUENCE [LARGE SCALE GENOMIC DNA]</scope>
    <source>
        <strain evidence="9">DSM 11571 / OCM 486 / SEBR 4847</strain>
    </source>
</reference>
<keyword evidence="6" id="KW-0411">Iron-sulfur</keyword>
<dbReference type="AlphaFoldDB" id="E1RF38"/>
<dbReference type="Gene3D" id="3.20.20.70">
    <property type="entry name" value="Aldolase class I"/>
    <property type="match status" value="1"/>
</dbReference>
<feature type="domain" description="Radical SAM core" evidence="7">
    <location>
        <begin position="83"/>
        <end position="322"/>
    </location>
</feature>
<dbReference type="KEGG" id="mpi:Mpet_2538"/>
<evidence type="ECO:0000256" key="5">
    <source>
        <dbReference type="ARBA" id="ARBA00023004"/>
    </source>
</evidence>
<organism evidence="8 9">
    <name type="scientific">Methanolacinia petrolearia (strain DSM 11571 / OCM 486 / SEBR 4847)</name>
    <name type="common">Methanoplanus petrolearius</name>
    <dbReference type="NCBI Taxonomy" id="679926"/>
    <lineage>
        <taxon>Archaea</taxon>
        <taxon>Methanobacteriati</taxon>
        <taxon>Methanobacteriota</taxon>
        <taxon>Stenosarchaea group</taxon>
        <taxon>Methanomicrobia</taxon>
        <taxon>Methanomicrobiales</taxon>
        <taxon>Methanomicrobiaceae</taxon>
        <taxon>Methanolacinia</taxon>
    </lineage>
</organism>
<dbReference type="InterPro" id="IPR007197">
    <property type="entry name" value="rSAM"/>
</dbReference>
<dbReference type="SFLD" id="SFLDS00029">
    <property type="entry name" value="Radical_SAM"/>
    <property type="match status" value="1"/>
</dbReference>
<dbReference type="Proteomes" id="UP000006565">
    <property type="component" value="Chromosome"/>
</dbReference>
<dbReference type="InterPro" id="IPR023885">
    <property type="entry name" value="4Fe4S-binding_SPASM_dom"/>
</dbReference>
<dbReference type="Pfam" id="PF04055">
    <property type="entry name" value="Radical_SAM"/>
    <property type="match status" value="1"/>
</dbReference>
<keyword evidence="3" id="KW-0949">S-adenosyl-L-methionine</keyword>
<dbReference type="UniPathway" id="UPA00782"/>
<dbReference type="GeneID" id="9745031"/>
<dbReference type="NCBIfam" id="TIGR04085">
    <property type="entry name" value="rSAM_more_4Fe4S"/>
    <property type="match status" value="1"/>
</dbReference>
<dbReference type="eggNOG" id="arCOG00945">
    <property type="taxonomic scope" value="Archaea"/>
</dbReference>
<evidence type="ECO:0000256" key="6">
    <source>
        <dbReference type="ARBA" id="ARBA00023014"/>
    </source>
</evidence>
<evidence type="ECO:0000256" key="1">
    <source>
        <dbReference type="ARBA" id="ARBA00001966"/>
    </source>
</evidence>
<dbReference type="InterPro" id="IPR058240">
    <property type="entry name" value="rSAM_sf"/>
</dbReference>
<accession>E1RF38</accession>
<keyword evidence="4" id="KW-0479">Metal-binding</keyword>
<sequence length="448" mass="50264">MKPSIFNTFLPLSGGDYLLFNTLSGTIVTVDEEMKSILENEAGESGNIDENSLENLRELGVVTGEDTDERAFFEYKFQEKKFSTRDVQVSVLLTYACNLSCSYCYEGRGEVISKSMDKETSEKVIKCIMNTVDDSGCRNLGLTLYGGEPLLNYRQGLEILEKLSLYCKERDVRFKAALISNGTLIDRRIAGLFSPYLNAVQLTLDGPRWYHDKKRVRKDLTGTYDRIMESVSILKESGIPVFLRVQISKDNLGLLEELFEELKSRGFGSDPLIKPYVFPLMNIGEAGCLPGSECIPDNDYAEILPEVWEKAAGYGLSLVSKPVPTYIQPFCSFFNNYSYIIDPYGDIYKCVSLVGKKEHKAAYIDDGGRIAGQTYEMIEFMSRNPARIEKCRDCPYLPTCSGGCAFKAYSGNESFQSGDCSLHKSLEERKILAYLKYSQPGFPGDGDE</sequence>
<dbReference type="PANTHER" id="PTHR43273">
    <property type="entry name" value="ANAEROBIC SULFATASE-MATURATING ENZYME HOMOLOG ASLB-RELATED"/>
    <property type="match status" value="1"/>
</dbReference>
<dbReference type="GO" id="GO:0016491">
    <property type="term" value="F:oxidoreductase activity"/>
    <property type="evidence" value="ECO:0007669"/>
    <property type="project" value="InterPro"/>
</dbReference>